<dbReference type="Proteomes" id="UP000019681">
    <property type="component" value="Unassembled WGS sequence"/>
</dbReference>
<keyword evidence="2" id="KW-1185">Reference proteome</keyword>
<sequence>MAVHKCKRCIWSNKINDNILYCIFPRCIMKETISENVTANGKESIVIPKARTNCDDKTKRRKRNVSSKT</sequence>
<protein>
    <submittedName>
        <fullName evidence="1">Uncharacterized protein</fullName>
    </submittedName>
</protein>
<name>A0A017RTF7_9CLOT</name>
<dbReference type="RefSeq" id="WP_035380439.1">
    <property type="nucleotide sequence ID" value="NZ_AZQP01000031.1"/>
</dbReference>
<proteinExistence type="predicted"/>
<reference evidence="1 2" key="1">
    <citation type="journal article" date="2014" name="Genome Announc.">
        <title>Draft Genome Sequence of Fervidicella metallireducens Strain AeBT, an Iron-Reducing Thermoanaerobe from the Great Artesian Basin.</title>
        <authorList>
            <person name="Patel B.K."/>
        </authorList>
    </citation>
    <scope>NUCLEOTIDE SEQUENCE [LARGE SCALE GENOMIC DNA]</scope>
    <source>
        <strain evidence="1 2">AeB</strain>
    </source>
</reference>
<evidence type="ECO:0000313" key="1">
    <source>
        <dbReference type="EMBL" id="EYE88018.1"/>
    </source>
</evidence>
<organism evidence="1 2">
    <name type="scientific">Fervidicella metallireducens AeB</name>
    <dbReference type="NCBI Taxonomy" id="1403537"/>
    <lineage>
        <taxon>Bacteria</taxon>
        <taxon>Bacillati</taxon>
        <taxon>Bacillota</taxon>
        <taxon>Clostridia</taxon>
        <taxon>Eubacteriales</taxon>
        <taxon>Clostridiaceae</taxon>
        <taxon>Fervidicella</taxon>
    </lineage>
</organism>
<dbReference type="OrthoDB" id="9919808at2"/>
<accession>A0A017RTF7</accession>
<gene>
    <name evidence="1" type="ORF">Q428_10190</name>
</gene>
<evidence type="ECO:0000313" key="2">
    <source>
        <dbReference type="Proteomes" id="UP000019681"/>
    </source>
</evidence>
<dbReference type="AlphaFoldDB" id="A0A017RTF7"/>
<comment type="caution">
    <text evidence="1">The sequence shown here is derived from an EMBL/GenBank/DDBJ whole genome shotgun (WGS) entry which is preliminary data.</text>
</comment>
<dbReference type="STRING" id="1403537.Q428_10190"/>
<dbReference type="EMBL" id="AZQP01000031">
    <property type="protein sequence ID" value="EYE88018.1"/>
    <property type="molecule type" value="Genomic_DNA"/>
</dbReference>